<dbReference type="AlphaFoldDB" id="A0A2H6KIK4"/>
<comment type="caution">
    <text evidence="1">The sequence shown here is derived from an EMBL/GenBank/DDBJ whole genome shotgun (WGS) entry which is preliminary data.</text>
</comment>
<proteinExistence type="predicted"/>
<evidence type="ECO:0000313" key="1">
    <source>
        <dbReference type="EMBL" id="GBE62816.1"/>
    </source>
</evidence>
<organism evidence="1 2">
    <name type="scientific">Babesia ovata</name>
    <dbReference type="NCBI Taxonomy" id="189622"/>
    <lineage>
        <taxon>Eukaryota</taxon>
        <taxon>Sar</taxon>
        <taxon>Alveolata</taxon>
        <taxon>Apicomplexa</taxon>
        <taxon>Aconoidasida</taxon>
        <taxon>Piroplasmida</taxon>
        <taxon>Babesiidae</taxon>
        <taxon>Babesia</taxon>
    </lineage>
</organism>
<dbReference type="EMBL" id="BDSA01000007">
    <property type="protein sequence ID" value="GBE62816.1"/>
    <property type="molecule type" value="Genomic_DNA"/>
</dbReference>
<dbReference type="GeneID" id="39876586"/>
<name>A0A2H6KIK4_9APIC</name>
<sequence length="302" mass="33377">MRPVADLRECVGEGRRCYDPRVGLKRQAAEVSEGHFGVSRALLIRRLEQRWQGIMGDGEMHGIMEHGGRVLVEVRAEAFEELQEITVVCEGQAFFEVFVVFGIPNVLGDEDIHVATVAVVAQLAVLQSWRGRDLVAAALEECAEFTGCINVHIPPAAVFAALLRQPVEGVAQCGQRGEKDLGALLTFFISELCAGVGGDVRTCELGGELCEPLHQAVQSQVTQRVGEVAEQRLESVVEGIVVFEVREQLGQRVVHLVELTVVRLLGRRERRIFLPVLLVGLSSYLPQEIRLYLLIKLPERRG</sequence>
<dbReference type="RefSeq" id="XP_028869059.1">
    <property type="nucleotide sequence ID" value="XM_029013226.1"/>
</dbReference>
<reference evidence="1 2" key="1">
    <citation type="journal article" date="2017" name="BMC Genomics">
        <title>Whole-genome assembly of Babesia ovata and comparative genomics between closely related pathogens.</title>
        <authorList>
            <person name="Yamagishi J."/>
            <person name="Asada M."/>
            <person name="Hakimi H."/>
            <person name="Tanaka T.Q."/>
            <person name="Sugimoto C."/>
            <person name="Kawazu S."/>
        </authorList>
    </citation>
    <scope>NUCLEOTIDE SEQUENCE [LARGE SCALE GENOMIC DNA]</scope>
    <source>
        <strain evidence="1 2">Miyake</strain>
    </source>
</reference>
<dbReference type="VEuPathDB" id="PiroplasmaDB:BOVATA_043090"/>
<protein>
    <submittedName>
        <fullName evidence="1">Ferric-rhodotorulic acid transporter, putative</fullName>
    </submittedName>
</protein>
<accession>A0A2H6KIK4</accession>
<keyword evidence="2" id="KW-1185">Reference proteome</keyword>
<evidence type="ECO:0000313" key="2">
    <source>
        <dbReference type="Proteomes" id="UP000236319"/>
    </source>
</evidence>
<gene>
    <name evidence="1" type="ORF">BOVATA_043090</name>
</gene>
<dbReference type="Proteomes" id="UP000236319">
    <property type="component" value="Unassembled WGS sequence"/>
</dbReference>